<dbReference type="InterPro" id="IPR052053">
    <property type="entry name" value="IM_YidH-like"/>
</dbReference>
<protein>
    <submittedName>
        <fullName evidence="8">DUF202 domain-containing protein</fullName>
    </submittedName>
</protein>
<dbReference type="InterPro" id="IPR003807">
    <property type="entry name" value="DUF202"/>
</dbReference>
<reference evidence="8 9" key="1">
    <citation type="submission" date="2023-12" db="EMBL/GenBank/DDBJ databases">
        <title>Sinomonas terricola sp. nov, isolated from litchi orchard soil in Guangdong, PR China.</title>
        <authorList>
            <person name="Jiaxin W."/>
            <person name="Yang Z."/>
            <person name="Honghui Z."/>
        </authorList>
    </citation>
    <scope>NUCLEOTIDE SEQUENCE [LARGE SCALE GENOMIC DNA]</scope>
    <source>
        <strain evidence="8 9">JGH33</strain>
    </source>
</reference>
<feature type="transmembrane region" description="Helical" evidence="6">
    <location>
        <begin position="102"/>
        <end position="124"/>
    </location>
</feature>
<comment type="caution">
    <text evidence="8">The sequence shown here is derived from an EMBL/GenBank/DDBJ whole genome shotgun (WGS) entry which is preliminary data.</text>
</comment>
<name>A0ABU5T7D4_9MICC</name>
<keyword evidence="5 6" id="KW-0472">Membrane</keyword>
<gene>
    <name evidence="8" type="ORF">SPF06_12835</name>
</gene>
<accession>A0ABU5T7D4</accession>
<keyword evidence="3 6" id="KW-0812">Transmembrane</keyword>
<evidence type="ECO:0000313" key="8">
    <source>
        <dbReference type="EMBL" id="MEA5455611.1"/>
    </source>
</evidence>
<dbReference type="Proteomes" id="UP001304769">
    <property type="component" value="Unassembled WGS sequence"/>
</dbReference>
<evidence type="ECO:0000256" key="2">
    <source>
        <dbReference type="ARBA" id="ARBA00022475"/>
    </source>
</evidence>
<evidence type="ECO:0000259" key="7">
    <source>
        <dbReference type="Pfam" id="PF02656"/>
    </source>
</evidence>
<organism evidence="8 9">
    <name type="scientific">Sinomonas terricola</name>
    <dbReference type="NCBI Taxonomy" id="3110330"/>
    <lineage>
        <taxon>Bacteria</taxon>
        <taxon>Bacillati</taxon>
        <taxon>Actinomycetota</taxon>
        <taxon>Actinomycetes</taxon>
        <taxon>Micrococcales</taxon>
        <taxon>Micrococcaceae</taxon>
        <taxon>Sinomonas</taxon>
    </lineage>
</organism>
<evidence type="ECO:0000256" key="1">
    <source>
        <dbReference type="ARBA" id="ARBA00004651"/>
    </source>
</evidence>
<proteinExistence type="predicted"/>
<feature type="domain" description="DUF202" evidence="7">
    <location>
        <begin position="24"/>
        <end position="90"/>
    </location>
</feature>
<evidence type="ECO:0000256" key="5">
    <source>
        <dbReference type="ARBA" id="ARBA00023136"/>
    </source>
</evidence>
<dbReference type="Pfam" id="PF02656">
    <property type="entry name" value="DUF202"/>
    <property type="match status" value="1"/>
</dbReference>
<evidence type="ECO:0000256" key="3">
    <source>
        <dbReference type="ARBA" id="ARBA00022692"/>
    </source>
</evidence>
<evidence type="ECO:0000256" key="4">
    <source>
        <dbReference type="ARBA" id="ARBA00022989"/>
    </source>
</evidence>
<dbReference type="EMBL" id="JAYGGQ010000009">
    <property type="protein sequence ID" value="MEA5455611.1"/>
    <property type="molecule type" value="Genomic_DNA"/>
</dbReference>
<keyword evidence="9" id="KW-1185">Reference proteome</keyword>
<dbReference type="PANTHER" id="PTHR34187:SF2">
    <property type="entry name" value="DUF202 DOMAIN-CONTAINING PROTEIN"/>
    <property type="match status" value="1"/>
</dbReference>
<keyword evidence="2" id="KW-1003">Cell membrane</keyword>
<dbReference type="RefSeq" id="WP_323279469.1">
    <property type="nucleotide sequence ID" value="NZ_JAYGGQ010000009.1"/>
</dbReference>
<comment type="subcellular location">
    <subcellularLocation>
        <location evidence="1">Cell membrane</location>
        <topology evidence="1">Multi-pass membrane protein</topology>
    </subcellularLocation>
</comment>
<evidence type="ECO:0000256" key="6">
    <source>
        <dbReference type="SAM" id="Phobius"/>
    </source>
</evidence>
<feature type="transmembrane region" description="Helical" evidence="6">
    <location>
        <begin position="33"/>
        <end position="50"/>
    </location>
</feature>
<sequence>MTTGPRMKLKEPQWRREGEMPDYRFSLANERTFLAWIRTATAILAGAIAVDQLAPQIAPTPVRIVLCLVLAVIGALLAVEAYRRWSLQERAMRHRQELPHAWLLVAMTVVVAAAGAVIAVLILVR</sequence>
<keyword evidence="4 6" id="KW-1133">Transmembrane helix</keyword>
<dbReference type="PANTHER" id="PTHR34187">
    <property type="entry name" value="FGR18P"/>
    <property type="match status" value="1"/>
</dbReference>
<evidence type="ECO:0000313" key="9">
    <source>
        <dbReference type="Proteomes" id="UP001304769"/>
    </source>
</evidence>
<feature type="transmembrane region" description="Helical" evidence="6">
    <location>
        <begin position="62"/>
        <end position="82"/>
    </location>
</feature>